<dbReference type="RefSeq" id="WP_011868293.1">
    <property type="nucleotide sequence ID" value="NC_009135.1"/>
</dbReference>
<dbReference type="GeneID" id="68955767"/>
<reference evidence="1 2" key="1">
    <citation type="submission" date="2007-03" db="EMBL/GenBank/DDBJ databases">
        <title>Complete sequence of chromosome of Methanococcus maripaludis C5.</title>
        <authorList>
            <consortium name="US DOE Joint Genome Institute"/>
            <person name="Copeland A."/>
            <person name="Lucas S."/>
            <person name="Lapidus A."/>
            <person name="Barry K."/>
            <person name="Glavina del Rio T."/>
            <person name="Dalin E."/>
            <person name="Tice H."/>
            <person name="Pitluck S."/>
            <person name="Chertkov O."/>
            <person name="Brettin T."/>
            <person name="Bruce D."/>
            <person name="Han C."/>
            <person name="Detter J.C."/>
            <person name="Schmutz J."/>
            <person name="Larimer F."/>
            <person name="Land M."/>
            <person name="Hauser L."/>
            <person name="Kyrpides N."/>
            <person name="Mikhailova N."/>
            <person name="Sieprawska-Lupa M."/>
            <person name="Whitman W.B."/>
            <person name="Richardson P."/>
        </authorList>
    </citation>
    <scope>NUCLEOTIDE SEQUENCE [LARGE SCALE GENOMIC DNA]</scope>
    <source>
        <strain evidence="2">C5 / ATCC BAA-1333</strain>
    </source>
</reference>
<dbReference type="Proteomes" id="UP000000253">
    <property type="component" value="Chromosome"/>
</dbReference>
<dbReference type="STRING" id="402880.MmarC5_0524"/>
<organism evidence="1 2">
    <name type="scientific">Methanococcus maripaludis (strain C5 / ATCC BAA-1333)</name>
    <dbReference type="NCBI Taxonomy" id="402880"/>
    <lineage>
        <taxon>Archaea</taxon>
        <taxon>Methanobacteriati</taxon>
        <taxon>Methanobacteriota</taxon>
        <taxon>Methanomada group</taxon>
        <taxon>Methanococci</taxon>
        <taxon>Methanococcales</taxon>
        <taxon>Methanococcaceae</taxon>
        <taxon>Methanococcus</taxon>
    </lineage>
</organism>
<gene>
    <name evidence="1" type="ordered locus">MmarC5_0524</name>
</gene>
<evidence type="ECO:0000313" key="2">
    <source>
        <dbReference type="Proteomes" id="UP000000253"/>
    </source>
</evidence>
<dbReference type="EMBL" id="CP000609">
    <property type="protein sequence ID" value="ABO34838.1"/>
    <property type="molecule type" value="Genomic_DNA"/>
</dbReference>
<sequence length="363" mass="42576">MIKKDITEFVDIPHQKLLKKIYNFEKTIPHDELFKSQKNGFGSTYGLSDLKNWGMLKENVKNQYDIKKNEYTITPLGKYVALLLKRINKEDLSDEELEFLNDYTIFNELFEIPTLKFILKTLYHNSEFISSKEISNGVYKNLGISNFATNTEIKKLAVIGFLESYVTGSFIFATHSYRLNELGKKVYEHYNSNPEPITPPVKNEEIKKEISDTDQLAHEKGKNFESYVMDNFFPKENFDLLHVTPDAETNEKRYVESSRKPDLQFRDKKTGKIFYVECKYRSRLFNEKYVWAKNTEQAERYRNIEYLEEIPVYIAMGLMGTSDNPKKVFLMPLCNMENVAIFLSVLKDYEIKEAKDVSKILNS</sequence>
<proteinExistence type="predicted"/>
<accession>A4FXA9</accession>
<dbReference type="eggNOG" id="arCOG03518">
    <property type="taxonomic scope" value="Archaea"/>
</dbReference>
<dbReference type="KEGG" id="mmq:MmarC5_0524"/>
<protein>
    <submittedName>
        <fullName evidence="1">Uncharacterized protein</fullName>
    </submittedName>
</protein>
<name>A4FXA9_METM5</name>
<dbReference type="HOGENOM" id="CLU_762103_0_0_2"/>
<dbReference type="AlphaFoldDB" id="A4FXA9"/>
<evidence type="ECO:0000313" key="1">
    <source>
        <dbReference type="EMBL" id="ABO34838.1"/>
    </source>
</evidence>